<feature type="compositionally biased region" description="Basic and acidic residues" evidence="1">
    <location>
        <begin position="73"/>
        <end position="94"/>
    </location>
</feature>
<dbReference type="OMA" id="FMALKWC"/>
<feature type="compositionally biased region" description="Basic and acidic residues" evidence="1">
    <location>
        <begin position="139"/>
        <end position="151"/>
    </location>
</feature>
<keyword evidence="3" id="KW-1185">Reference proteome</keyword>
<feature type="compositionally biased region" description="Acidic residues" evidence="1">
    <location>
        <begin position="34"/>
        <end position="46"/>
    </location>
</feature>
<evidence type="ECO:0000256" key="1">
    <source>
        <dbReference type="SAM" id="MobiDB-lite"/>
    </source>
</evidence>
<sequence>MPSVIISSSEESESEAFSFEKQSNENISQKMAESDSEDVFISEDDDTPQKDKSLEMGVGNEIEPNKSTKKVTVKQEDEPKKRNASDLIKVKEESESGAAKRRRISVKQEPSRASSANASSKKGGDTQKTTKSSTENDIPDEKSVTEDKEACRATQESVENASGSENEYSEEGEDITEFKPGQLRATPSPGYGDRVFYESLFEQNPKSFMALKWCVEHGVFSAKKSEIMLKELLIRKEEMKKGKK</sequence>
<dbReference type="RefSeq" id="XP_012897060.1">
    <property type="nucleotide sequence ID" value="XM_013041606.1"/>
</dbReference>
<organism evidence="2">
    <name type="scientific">Blastocystis hominis</name>
    <dbReference type="NCBI Taxonomy" id="12968"/>
    <lineage>
        <taxon>Eukaryota</taxon>
        <taxon>Sar</taxon>
        <taxon>Stramenopiles</taxon>
        <taxon>Bigyra</taxon>
        <taxon>Opalozoa</taxon>
        <taxon>Opalinata</taxon>
        <taxon>Blastocystidae</taxon>
        <taxon>Blastocystis</taxon>
    </lineage>
</organism>
<protein>
    <submittedName>
        <fullName evidence="2">Uncharacterized protein</fullName>
    </submittedName>
</protein>
<name>D8M4M3_BLAHO</name>
<dbReference type="EMBL" id="FN668653">
    <property type="protein sequence ID" value="CBK23012.2"/>
    <property type="molecule type" value="Genomic_DNA"/>
</dbReference>
<evidence type="ECO:0000313" key="3">
    <source>
        <dbReference type="Proteomes" id="UP000008312"/>
    </source>
</evidence>
<dbReference type="InParanoid" id="D8M4M3"/>
<dbReference type="Proteomes" id="UP000008312">
    <property type="component" value="Unassembled WGS sequence"/>
</dbReference>
<dbReference type="AlphaFoldDB" id="D8M4M3"/>
<feature type="region of interest" description="Disordered" evidence="1">
    <location>
        <begin position="1"/>
        <end position="189"/>
    </location>
</feature>
<feature type="compositionally biased region" description="Polar residues" evidence="1">
    <location>
        <begin position="126"/>
        <end position="136"/>
    </location>
</feature>
<feature type="compositionally biased region" description="Low complexity" evidence="1">
    <location>
        <begin position="111"/>
        <end position="120"/>
    </location>
</feature>
<reference evidence="2" key="1">
    <citation type="submission" date="2010-02" db="EMBL/GenBank/DDBJ databases">
        <title>Sequencing and annotation of the Blastocystis hominis genome.</title>
        <authorList>
            <person name="Wincker P."/>
        </authorList>
    </citation>
    <scope>NUCLEOTIDE SEQUENCE</scope>
    <source>
        <strain evidence="2">Singapore isolate B</strain>
    </source>
</reference>
<dbReference type="OrthoDB" id="361835at2759"/>
<accession>D8M4M3</accession>
<evidence type="ECO:0000313" key="2">
    <source>
        <dbReference type="EMBL" id="CBK23012.2"/>
    </source>
</evidence>
<proteinExistence type="predicted"/>
<dbReference type="GeneID" id="24922674"/>
<gene>
    <name evidence="2" type="ORF">GSBLH_T00006550001</name>
</gene>